<evidence type="ECO:0000256" key="3">
    <source>
        <dbReference type="ARBA" id="ARBA00006958"/>
    </source>
</evidence>
<dbReference type="GeneID" id="125779420"/>
<dbReference type="InterPro" id="IPR045249">
    <property type="entry name" value="HARBI1-like"/>
</dbReference>
<dbReference type="Pfam" id="PF13359">
    <property type="entry name" value="DDE_Tnp_4"/>
    <property type="match status" value="1"/>
</dbReference>
<evidence type="ECO:0000256" key="4">
    <source>
        <dbReference type="ARBA" id="ARBA00022722"/>
    </source>
</evidence>
<name>A0ABM3K5H3_BACDO</name>
<sequence>MQNFRLSKESFKYVLDSVSSELKFPRRTTGIPEIVKLAGTLKFLTQRGYQQQIGQDHHTGLAQQTVSRCLFEVCKAIEKVLCPKHITFAMSSEEKNEAKRAFYSVSGIPGAIVVVDGTHIQMIRPAVNERLYFNRKLKHSINPMVICDHKMMIKAVNGRFAGHVMIHMCGICQASANIYKPTMWCYGEIGIRILGDSGYPLEPWLLTPYRNAAENSAESYYNYKFSKARSLIERVFGVLKARFRCLSAARELHYAPEKVVQILNVCCALHNIGLSKKSCGSESA</sequence>
<proteinExistence type="inferred from homology"/>
<evidence type="ECO:0000256" key="1">
    <source>
        <dbReference type="ARBA" id="ARBA00001968"/>
    </source>
</evidence>
<keyword evidence="9" id="KW-1185">Reference proteome</keyword>
<evidence type="ECO:0000256" key="5">
    <source>
        <dbReference type="ARBA" id="ARBA00022723"/>
    </source>
</evidence>
<comment type="cofactor">
    <cofactor evidence="1">
        <name>a divalent metal cation</name>
        <dbReference type="ChEBI" id="CHEBI:60240"/>
    </cofactor>
</comment>
<keyword evidence="4" id="KW-0540">Nuclease</keyword>
<dbReference type="RefSeq" id="XP_049316731.1">
    <property type="nucleotide sequence ID" value="XM_049460774.1"/>
</dbReference>
<protein>
    <submittedName>
        <fullName evidence="10">Nuclease HARBI1</fullName>
    </submittedName>
</protein>
<keyword evidence="6" id="KW-0378">Hydrolase</keyword>
<keyword evidence="7" id="KW-0539">Nucleus</keyword>
<dbReference type="PANTHER" id="PTHR22930:SF267">
    <property type="entry name" value="NUCLEASE HARBI1-RELATED"/>
    <property type="match status" value="1"/>
</dbReference>
<dbReference type="Proteomes" id="UP001652620">
    <property type="component" value="Chromosome 6"/>
</dbReference>
<dbReference type="PANTHER" id="PTHR22930">
    <property type="match status" value="1"/>
</dbReference>
<evidence type="ECO:0000313" key="9">
    <source>
        <dbReference type="Proteomes" id="UP001652620"/>
    </source>
</evidence>
<evidence type="ECO:0000313" key="10">
    <source>
        <dbReference type="RefSeq" id="XP_049316731.1"/>
    </source>
</evidence>
<comment type="similarity">
    <text evidence="3">Belongs to the HARBI1 family.</text>
</comment>
<feature type="domain" description="DDE Tnp4" evidence="8">
    <location>
        <begin position="115"/>
        <end position="271"/>
    </location>
</feature>
<evidence type="ECO:0000256" key="6">
    <source>
        <dbReference type="ARBA" id="ARBA00022801"/>
    </source>
</evidence>
<comment type="subcellular location">
    <subcellularLocation>
        <location evidence="2">Nucleus</location>
    </subcellularLocation>
</comment>
<dbReference type="InterPro" id="IPR027806">
    <property type="entry name" value="HARBI1_dom"/>
</dbReference>
<evidence type="ECO:0000259" key="8">
    <source>
        <dbReference type="Pfam" id="PF13359"/>
    </source>
</evidence>
<reference evidence="10" key="1">
    <citation type="submission" date="2025-08" db="UniProtKB">
        <authorList>
            <consortium name="RefSeq"/>
        </authorList>
    </citation>
    <scope>IDENTIFICATION</scope>
    <source>
        <tissue evidence="10">Adult</tissue>
    </source>
</reference>
<accession>A0ABM3K5H3</accession>
<keyword evidence="5" id="KW-0479">Metal-binding</keyword>
<gene>
    <name evidence="10" type="primary">LOC125779420</name>
</gene>
<evidence type="ECO:0000256" key="7">
    <source>
        <dbReference type="ARBA" id="ARBA00023242"/>
    </source>
</evidence>
<organism evidence="9 10">
    <name type="scientific">Bactrocera dorsalis</name>
    <name type="common">Oriental fruit fly</name>
    <name type="synonym">Dacus dorsalis</name>
    <dbReference type="NCBI Taxonomy" id="27457"/>
    <lineage>
        <taxon>Eukaryota</taxon>
        <taxon>Metazoa</taxon>
        <taxon>Ecdysozoa</taxon>
        <taxon>Arthropoda</taxon>
        <taxon>Hexapoda</taxon>
        <taxon>Insecta</taxon>
        <taxon>Pterygota</taxon>
        <taxon>Neoptera</taxon>
        <taxon>Endopterygota</taxon>
        <taxon>Diptera</taxon>
        <taxon>Brachycera</taxon>
        <taxon>Muscomorpha</taxon>
        <taxon>Tephritoidea</taxon>
        <taxon>Tephritidae</taxon>
        <taxon>Bactrocera</taxon>
        <taxon>Bactrocera</taxon>
    </lineage>
</organism>
<evidence type="ECO:0000256" key="2">
    <source>
        <dbReference type="ARBA" id="ARBA00004123"/>
    </source>
</evidence>